<name>A0A1Y2LZM3_EPING</name>
<accession>A0A1Y2LZM3</accession>
<feature type="compositionally biased region" description="Low complexity" evidence="1">
    <location>
        <begin position="83"/>
        <end position="95"/>
    </location>
</feature>
<dbReference type="InParanoid" id="A0A1Y2LZM3"/>
<gene>
    <name evidence="2" type="ORF">B5807_07955</name>
</gene>
<reference evidence="2 3" key="1">
    <citation type="journal article" date="2017" name="Genome Announc.">
        <title>Genome sequence of the saprophytic ascomycete Epicoccum nigrum ICMP 19927 strain isolated from New Zealand.</title>
        <authorList>
            <person name="Fokin M."/>
            <person name="Fleetwood D."/>
            <person name="Weir B.S."/>
            <person name="Villas-Boas S.G."/>
        </authorList>
    </citation>
    <scope>NUCLEOTIDE SEQUENCE [LARGE SCALE GENOMIC DNA]</scope>
    <source>
        <strain evidence="2 3">ICMP 19927</strain>
    </source>
</reference>
<dbReference type="OMA" id="YMESYMQ"/>
<keyword evidence="3" id="KW-1185">Reference proteome</keyword>
<dbReference type="EMBL" id="KZ107846">
    <property type="protein sequence ID" value="OSS48438.1"/>
    <property type="molecule type" value="Genomic_DNA"/>
</dbReference>
<proteinExistence type="predicted"/>
<feature type="compositionally biased region" description="Basic residues" evidence="1">
    <location>
        <begin position="228"/>
        <end position="240"/>
    </location>
</feature>
<feature type="compositionally biased region" description="Acidic residues" evidence="1">
    <location>
        <begin position="507"/>
        <end position="519"/>
    </location>
</feature>
<feature type="compositionally biased region" description="Basic and acidic residues" evidence="1">
    <location>
        <begin position="217"/>
        <end position="227"/>
    </location>
</feature>
<feature type="compositionally biased region" description="Basic and acidic residues" evidence="1">
    <location>
        <begin position="456"/>
        <end position="489"/>
    </location>
</feature>
<evidence type="ECO:0000313" key="2">
    <source>
        <dbReference type="EMBL" id="OSS48438.1"/>
    </source>
</evidence>
<feature type="region of interest" description="Disordered" evidence="1">
    <location>
        <begin position="53"/>
        <end position="131"/>
    </location>
</feature>
<sequence>MHLSTAPLLVAEVPGCAQEELDRLARSVEARRQQLEEDINAYIARKQEELRRYESELVEQRCSSSKSMERADADDEDTEGASSRRSSASQASDSTQTERTEDAAAVSPHTEKKQKKHGRVHKREKELYGLVTPVFLPLLDARETTSPEKGHHHHHHHAKPPGLSTESTASTPTSEPATPASDAPQSGTPSPKPDPATGAMLGKTPTPAPTPAPAPVLKERSLSDPGKKSRRSSIKRKSALRHNSTSTTPRNRKRVSLVIDDVVVLPSDVIQEPVLMSPSSETTSVETSIASLDDLIDPRLTADTDGPVYTEHSGTVHHSLTPGVNLTMASNPVVSEAAQSPPTPEPRLPPATAFAPPSYATRTFLDPAPERLHMEESAGPEAILASPHDELEKLASLASTTPADDPDDFQTYVGGISGSGVADVNQVGSVGYPSSLGASYLESYMQGRPLSVRISAAEREGDSDELRRLRGMEERRKVKEREKEKRRIEEEDEWEKPSAGGKSARNEDDDGFMGSMDDF</sequence>
<dbReference type="AlphaFoldDB" id="A0A1Y2LZM3"/>
<feature type="region of interest" description="Disordered" evidence="1">
    <location>
        <begin position="455"/>
        <end position="519"/>
    </location>
</feature>
<evidence type="ECO:0000256" key="1">
    <source>
        <dbReference type="SAM" id="MobiDB-lite"/>
    </source>
</evidence>
<protein>
    <recommendedName>
        <fullName evidence="4">Tymo-45kd-70kd multi-domain protein</fullName>
    </recommendedName>
</protein>
<feature type="compositionally biased region" description="Basic residues" evidence="1">
    <location>
        <begin position="150"/>
        <end position="159"/>
    </location>
</feature>
<evidence type="ECO:0000313" key="3">
    <source>
        <dbReference type="Proteomes" id="UP000193240"/>
    </source>
</evidence>
<organism evidence="2 3">
    <name type="scientific">Epicoccum nigrum</name>
    <name type="common">Soil fungus</name>
    <name type="synonym">Epicoccum purpurascens</name>
    <dbReference type="NCBI Taxonomy" id="105696"/>
    <lineage>
        <taxon>Eukaryota</taxon>
        <taxon>Fungi</taxon>
        <taxon>Dikarya</taxon>
        <taxon>Ascomycota</taxon>
        <taxon>Pezizomycotina</taxon>
        <taxon>Dothideomycetes</taxon>
        <taxon>Pleosporomycetidae</taxon>
        <taxon>Pleosporales</taxon>
        <taxon>Pleosporineae</taxon>
        <taxon>Didymellaceae</taxon>
        <taxon>Epicoccum</taxon>
    </lineage>
</organism>
<feature type="compositionally biased region" description="Low complexity" evidence="1">
    <location>
        <begin position="164"/>
        <end position="184"/>
    </location>
</feature>
<evidence type="ECO:0008006" key="4">
    <source>
        <dbReference type="Google" id="ProtNLM"/>
    </source>
</evidence>
<feature type="compositionally biased region" description="Basic residues" evidence="1">
    <location>
        <begin position="112"/>
        <end position="122"/>
    </location>
</feature>
<dbReference type="Proteomes" id="UP000193240">
    <property type="component" value="Unassembled WGS sequence"/>
</dbReference>
<feature type="region of interest" description="Disordered" evidence="1">
    <location>
        <begin position="144"/>
        <end position="252"/>
    </location>
</feature>